<evidence type="ECO:0000256" key="1">
    <source>
        <dbReference type="SAM" id="Coils"/>
    </source>
</evidence>
<dbReference type="OrthoDB" id="5061070at2759"/>
<protein>
    <recommendedName>
        <fullName evidence="2">Dynamin-type G domain-containing protein</fullName>
    </recommendedName>
</protein>
<dbReference type="GO" id="GO:0005737">
    <property type="term" value="C:cytoplasm"/>
    <property type="evidence" value="ECO:0007669"/>
    <property type="project" value="TreeGrafter"/>
</dbReference>
<dbReference type="GO" id="GO:0005874">
    <property type="term" value="C:microtubule"/>
    <property type="evidence" value="ECO:0007669"/>
    <property type="project" value="TreeGrafter"/>
</dbReference>
<keyword evidence="4" id="KW-1185">Reference proteome</keyword>
<dbReference type="SUPFAM" id="SSF52540">
    <property type="entry name" value="P-loop containing nucleoside triphosphate hydrolases"/>
    <property type="match status" value="1"/>
</dbReference>
<comment type="caution">
    <text evidence="3">The sequence shown here is derived from an EMBL/GenBank/DDBJ whole genome shotgun (WGS) entry which is preliminary data.</text>
</comment>
<organism evidence="3 4">
    <name type="scientific">Polysphondylium violaceum</name>
    <dbReference type="NCBI Taxonomy" id="133409"/>
    <lineage>
        <taxon>Eukaryota</taxon>
        <taxon>Amoebozoa</taxon>
        <taxon>Evosea</taxon>
        <taxon>Eumycetozoa</taxon>
        <taxon>Dictyostelia</taxon>
        <taxon>Dictyosteliales</taxon>
        <taxon>Dictyosteliaceae</taxon>
        <taxon>Polysphondylium</taxon>
    </lineage>
</organism>
<dbReference type="GO" id="GO:0016020">
    <property type="term" value="C:membrane"/>
    <property type="evidence" value="ECO:0007669"/>
    <property type="project" value="TreeGrafter"/>
</dbReference>
<dbReference type="InterPro" id="IPR045063">
    <property type="entry name" value="Dynamin_N"/>
</dbReference>
<dbReference type="InterPro" id="IPR027417">
    <property type="entry name" value="P-loop_NTPase"/>
</dbReference>
<gene>
    <name evidence="3" type="ORF">CYY_001376</name>
</gene>
<dbReference type="PANTHER" id="PTHR11566">
    <property type="entry name" value="DYNAMIN"/>
    <property type="match status" value="1"/>
</dbReference>
<dbReference type="PROSITE" id="PS51718">
    <property type="entry name" value="G_DYNAMIN_2"/>
    <property type="match status" value="1"/>
</dbReference>
<dbReference type="InterPro" id="IPR030381">
    <property type="entry name" value="G_DYNAMIN_dom"/>
</dbReference>
<accession>A0A8J4V1P0</accession>
<dbReference type="InterPro" id="IPR022812">
    <property type="entry name" value="Dynamin"/>
</dbReference>
<keyword evidence="1" id="KW-0175">Coiled coil</keyword>
<dbReference type="Gene3D" id="3.40.50.300">
    <property type="entry name" value="P-loop containing nucleotide triphosphate hydrolases"/>
    <property type="match status" value="1"/>
</dbReference>
<sequence>MDRIDRQSIAKSTAIPFPINFDNHKYNDMYKAYNKIMILARDLNTQVEIPEFVFIGKEGSGKSTLLESFIGFPMGDSGSNLRPLQLSMINNLSCEKPLITFKRDRFLKNFEVDKVVALGEISGEIQKRNVQSSTPIKIQIEYKYCLNMHLIEPTSIVTTQPNRKISVEDLDETLLSYTKPTNSLLVFVEAAIEPENIEMLDLAKKLDPKLDRSIFVFNKFSEFLAKGTFATPRDLNRYLGIPNLDAPTFFTTLPNNEQRLKCTNKEELTTACDELQAKDIENLEHMQFDKRYERNIGLTSLRHYLSELTWRRYQETVPEVLKRLRGFKKNSEEQLAKLKQQLDGMNAGKLRVIASNYVMEFLQGIEKLIVGTLEGNPNLNGQTLVEEKAQDETGEWYDGNHRPIYFDERTWNVQYHDSKLYGGQQFERLLSEFKAVTENIELGELSADEVASSIGSNKPTNVSVLAWAASDLAQKKTKEVLLPLVDQLFKREIYILRRLVDIVDRMIENKKKASFRRQASSPMFESSPLTLGLRANGMGERTGSPATSSINGSGGIGNNANDSLVNIEDHPYFTHSIKEMYFRFIDQVVQSCKNKCMDEFYTTKLIHWDLQNNAELKHLVDQTNKTHISSGKDTHQIVSTLATKLFQEMRTRITKNIMLKCYNFFLIPMQNELWREVQGKITVLSDSMLEELFEVSITKEGLKEDERHLITVVNQFQQQEENFLLAANQFTHPTN</sequence>
<dbReference type="PANTHER" id="PTHR11566:SF204">
    <property type="entry name" value="DYNAMIN-LIKE PROTEIN B"/>
    <property type="match status" value="1"/>
</dbReference>
<feature type="coiled-coil region" evidence="1">
    <location>
        <begin position="321"/>
        <end position="348"/>
    </location>
</feature>
<dbReference type="Proteomes" id="UP000695562">
    <property type="component" value="Unassembled WGS sequence"/>
</dbReference>
<dbReference type="Pfam" id="PF00350">
    <property type="entry name" value="Dynamin_N"/>
    <property type="match status" value="1"/>
</dbReference>
<dbReference type="AlphaFoldDB" id="A0A8J4V1P0"/>
<evidence type="ECO:0000313" key="4">
    <source>
        <dbReference type="Proteomes" id="UP000695562"/>
    </source>
</evidence>
<evidence type="ECO:0000313" key="3">
    <source>
        <dbReference type="EMBL" id="KAF2077310.1"/>
    </source>
</evidence>
<dbReference type="GO" id="GO:0005525">
    <property type="term" value="F:GTP binding"/>
    <property type="evidence" value="ECO:0007669"/>
    <property type="project" value="InterPro"/>
</dbReference>
<dbReference type="EMBL" id="AJWJ01000032">
    <property type="protein sequence ID" value="KAF2077310.1"/>
    <property type="molecule type" value="Genomic_DNA"/>
</dbReference>
<dbReference type="GO" id="GO:0003924">
    <property type="term" value="F:GTPase activity"/>
    <property type="evidence" value="ECO:0007669"/>
    <property type="project" value="TreeGrafter"/>
</dbReference>
<name>A0A8J4V1P0_9MYCE</name>
<reference evidence="3" key="1">
    <citation type="submission" date="2020-01" db="EMBL/GenBank/DDBJ databases">
        <title>Development of genomics and gene disruption for Polysphondylium violaceum indicates a role for the polyketide synthase stlB in stalk morphogenesis.</title>
        <authorList>
            <person name="Narita B."/>
            <person name="Kawabe Y."/>
            <person name="Kin K."/>
            <person name="Saito T."/>
            <person name="Gibbs R."/>
            <person name="Kuspa A."/>
            <person name="Muzny D."/>
            <person name="Queller D."/>
            <person name="Richards S."/>
            <person name="Strassman J."/>
            <person name="Sucgang R."/>
            <person name="Worley K."/>
            <person name="Schaap P."/>
        </authorList>
    </citation>
    <scope>NUCLEOTIDE SEQUENCE</scope>
    <source>
        <strain evidence="3">QSvi11</strain>
    </source>
</reference>
<evidence type="ECO:0000259" key="2">
    <source>
        <dbReference type="PROSITE" id="PS51718"/>
    </source>
</evidence>
<feature type="domain" description="Dynamin-type G" evidence="2">
    <location>
        <begin position="46"/>
        <end position="318"/>
    </location>
</feature>
<dbReference type="GO" id="GO:0008017">
    <property type="term" value="F:microtubule binding"/>
    <property type="evidence" value="ECO:0007669"/>
    <property type="project" value="TreeGrafter"/>
</dbReference>
<proteinExistence type="predicted"/>